<dbReference type="Pfam" id="PF07139">
    <property type="entry name" value="SPATS2-like"/>
    <property type="match status" value="1"/>
</dbReference>
<gene>
    <name evidence="3" type="ORF">Celaphus_00016015</name>
</gene>
<organism evidence="3 4">
    <name type="scientific">Cervus elaphus hippelaphus</name>
    <name type="common">European red deer</name>
    <dbReference type="NCBI Taxonomy" id="46360"/>
    <lineage>
        <taxon>Eukaryota</taxon>
        <taxon>Metazoa</taxon>
        <taxon>Chordata</taxon>
        <taxon>Craniata</taxon>
        <taxon>Vertebrata</taxon>
        <taxon>Euteleostomi</taxon>
        <taxon>Mammalia</taxon>
        <taxon>Eutheria</taxon>
        <taxon>Laurasiatheria</taxon>
        <taxon>Artiodactyla</taxon>
        <taxon>Ruminantia</taxon>
        <taxon>Pecora</taxon>
        <taxon>Cervidae</taxon>
        <taxon>Cervinae</taxon>
        <taxon>Cervus</taxon>
    </lineage>
</organism>
<keyword evidence="4" id="KW-1185">Reference proteome</keyword>
<evidence type="ECO:0000313" key="4">
    <source>
        <dbReference type="Proteomes" id="UP000242450"/>
    </source>
</evidence>
<dbReference type="PANTHER" id="PTHR15623:SF8">
    <property type="entry name" value="SPATS2-LIKE PROTEIN"/>
    <property type="match status" value="1"/>
</dbReference>
<comment type="similarity">
    <text evidence="1">Belongs to the SPATS2 family.</text>
</comment>
<proteinExistence type="inferred from homology"/>
<dbReference type="InterPro" id="IPR009060">
    <property type="entry name" value="UBA-like_sf"/>
</dbReference>
<feature type="compositionally biased region" description="Basic and acidic residues" evidence="2">
    <location>
        <begin position="112"/>
        <end position="124"/>
    </location>
</feature>
<feature type="compositionally biased region" description="Basic and acidic residues" evidence="2">
    <location>
        <begin position="161"/>
        <end position="174"/>
    </location>
</feature>
<dbReference type="Proteomes" id="UP000242450">
    <property type="component" value="Chromosome 33"/>
</dbReference>
<feature type="compositionally biased region" description="Basic residues" evidence="2">
    <location>
        <begin position="101"/>
        <end position="111"/>
    </location>
</feature>
<name>A0A212C1W4_CEREH</name>
<dbReference type="SUPFAM" id="SSF46934">
    <property type="entry name" value="UBA-like"/>
    <property type="match status" value="1"/>
</dbReference>
<dbReference type="AlphaFoldDB" id="A0A212C1W4"/>
<accession>A0A212C1W4</accession>
<dbReference type="PANTHER" id="PTHR15623">
    <property type="entry name" value="SPERMATOGENESIS-ASSOCIATED SERINE-RICH PROTEIN 2-RELATED"/>
    <property type="match status" value="1"/>
</dbReference>
<dbReference type="InterPro" id="IPR009816">
    <property type="entry name" value="SPATS2-like"/>
</dbReference>
<evidence type="ECO:0000313" key="3">
    <source>
        <dbReference type="EMBL" id="OWJ99975.1"/>
    </source>
</evidence>
<evidence type="ECO:0000256" key="1">
    <source>
        <dbReference type="ARBA" id="ARBA00007105"/>
    </source>
</evidence>
<protein>
    <submittedName>
        <fullName evidence="3">Uncharacterized protein</fullName>
    </submittedName>
</protein>
<sequence>MQLLTLSSEAEATGKQPSLYNRAYTTRSKMAELNTHVNVKEKIYAVRSVVPNKSNNEIVLVLQQFDFNVDKAVQAFVDGREKGCALKPYFMENRENYENNKRKRSKSKQHQGNKDDKDKAERPEAGPMQPPRPQIQNGHINGCEKDSSSTDSASEKPALPPREKKISILEEPSKALRGVTGSDC</sequence>
<dbReference type="GO" id="GO:0005737">
    <property type="term" value="C:cytoplasm"/>
    <property type="evidence" value="ECO:0007669"/>
    <property type="project" value="TreeGrafter"/>
</dbReference>
<feature type="region of interest" description="Disordered" evidence="2">
    <location>
        <begin position="95"/>
        <end position="184"/>
    </location>
</feature>
<comment type="caution">
    <text evidence="3">The sequence shown here is derived from an EMBL/GenBank/DDBJ whole genome shotgun (WGS) entry which is preliminary data.</text>
</comment>
<dbReference type="OrthoDB" id="6136201at2759"/>
<reference evidence="3 4" key="1">
    <citation type="journal article" date="2018" name="Mol. Genet. Genomics">
        <title>The red deer Cervus elaphus genome CerEla1.0: sequencing, annotating, genes, and chromosomes.</title>
        <authorList>
            <person name="Bana N.A."/>
            <person name="Nyiri A."/>
            <person name="Nagy J."/>
            <person name="Frank K."/>
            <person name="Nagy T."/>
            <person name="Steger V."/>
            <person name="Schiller M."/>
            <person name="Lakatos P."/>
            <person name="Sugar L."/>
            <person name="Horn P."/>
            <person name="Barta E."/>
            <person name="Orosz L."/>
        </authorList>
    </citation>
    <scope>NUCLEOTIDE SEQUENCE [LARGE SCALE GENOMIC DNA]</scope>
    <source>
        <strain evidence="3">Hungarian</strain>
    </source>
</reference>
<evidence type="ECO:0000256" key="2">
    <source>
        <dbReference type="SAM" id="MobiDB-lite"/>
    </source>
</evidence>
<dbReference type="EMBL" id="MKHE01000033">
    <property type="protein sequence ID" value="OWJ99975.1"/>
    <property type="molecule type" value="Genomic_DNA"/>
</dbReference>